<sequence>MKSVQCFTLSFIIILFRSDMVFGETWAVLVAGSTAWADYRHQADVAHAYQLLVKQGVKSDKIITMMYDNIANNPKNPYPGKIYNTPDGNDVYAGLKVDYTGKNVSVATFLNVLKGNTIGNAGKGNEKVLNSTIEDNVFIYFVDHGGFNILGLPVGILTKKDLQNALDYMYTNRMYKKVLFYLDACNAGSMFEGLESEKRIFAVTASNSTEDSYSTYCYNKLKLPCLGDEFSVAWMQDSEVHNILTESVGRHVDNVARNTANSHVSQYGDQSTRSLAVVDFQGGIGNKKFRNVITDVKTGRAWKNISINSRQVPLYMIKKKLTNPIEIAVKIKQLSLKRAKLDDLLSQIVHNAINQRNLAQLILNRKPSRISKTATYCHDVVIKAFDVDCASFDSNPYAFSLSHVFANLCEVLQNPEPILQQFRVQCLNVTKTVSVTE</sequence>
<keyword evidence="5 9" id="KW-0732">Signal</keyword>
<keyword evidence="6" id="KW-0378">Hydrolase</keyword>
<evidence type="ECO:0000256" key="7">
    <source>
        <dbReference type="ARBA" id="ARBA00022807"/>
    </source>
</evidence>
<feature type="signal peptide" evidence="9">
    <location>
        <begin position="1"/>
        <end position="23"/>
    </location>
</feature>
<dbReference type="FunFam" id="3.40.50.1460:FF:000006">
    <property type="entry name" value="Legumain"/>
    <property type="match status" value="1"/>
</dbReference>
<evidence type="ECO:0000256" key="2">
    <source>
        <dbReference type="ARBA" id="ARBA00009941"/>
    </source>
</evidence>
<dbReference type="EC" id="3.4.22.34" evidence="3"/>
<feature type="chain" id="PRO_5028964296" description="legumain" evidence="9">
    <location>
        <begin position="24"/>
        <end position="437"/>
    </location>
</feature>
<dbReference type="PANTHER" id="PTHR12000">
    <property type="entry name" value="HEMOGLOBINASE FAMILY MEMBER"/>
    <property type="match status" value="1"/>
</dbReference>
<comment type="similarity">
    <text evidence="2">Belongs to the peptidase C13 family.</text>
</comment>
<keyword evidence="7" id="KW-0788">Thiol protease</keyword>
<evidence type="ECO:0000256" key="9">
    <source>
        <dbReference type="SAM" id="SignalP"/>
    </source>
</evidence>
<dbReference type="Proteomes" id="UP000492821">
    <property type="component" value="Unassembled WGS sequence"/>
</dbReference>
<evidence type="ECO:0000256" key="6">
    <source>
        <dbReference type="ARBA" id="ARBA00022801"/>
    </source>
</evidence>
<dbReference type="GO" id="GO:0051603">
    <property type="term" value="P:proteolysis involved in protein catabolic process"/>
    <property type="evidence" value="ECO:0007669"/>
    <property type="project" value="TreeGrafter"/>
</dbReference>
<dbReference type="InterPro" id="IPR001096">
    <property type="entry name" value="Peptidase_C13"/>
</dbReference>
<evidence type="ECO:0000256" key="5">
    <source>
        <dbReference type="ARBA" id="ARBA00022729"/>
    </source>
</evidence>
<dbReference type="PIRSF" id="PIRSF019663">
    <property type="entry name" value="Legumain"/>
    <property type="match status" value="1"/>
</dbReference>
<evidence type="ECO:0000256" key="3">
    <source>
        <dbReference type="ARBA" id="ARBA00012628"/>
    </source>
</evidence>
<dbReference type="Gene3D" id="1.10.132.130">
    <property type="match status" value="1"/>
</dbReference>
<dbReference type="PRINTS" id="PR00776">
    <property type="entry name" value="HEMOGLOBNASE"/>
</dbReference>
<feature type="active site" evidence="8">
    <location>
        <position position="144"/>
    </location>
</feature>
<comment type="catalytic activity">
    <reaction evidence="1">
        <text>Hydrolysis of proteins and small molecule substrates at -Asn-|-Xaa- bonds.</text>
        <dbReference type="EC" id="3.4.22.34"/>
    </reaction>
</comment>
<evidence type="ECO:0000313" key="10">
    <source>
        <dbReference type="Proteomes" id="UP000492821"/>
    </source>
</evidence>
<dbReference type="PANTHER" id="PTHR12000:SF42">
    <property type="entry name" value="LEGUMAIN"/>
    <property type="match status" value="1"/>
</dbReference>
<feature type="active site" description="Nucleophile" evidence="8">
    <location>
        <position position="185"/>
    </location>
</feature>
<dbReference type="AlphaFoldDB" id="A0A7E4UUI6"/>
<dbReference type="GO" id="GO:0004197">
    <property type="term" value="F:cysteine-type endopeptidase activity"/>
    <property type="evidence" value="ECO:0007669"/>
    <property type="project" value="UniProtKB-EC"/>
</dbReference>
<dbReference type="Pfam" id="PF01650">
    <property type="entry name" value="Peptidase_C13"/>
    <property type="match status" value="1"/>
</dbReference>
<proteinExistence type="inferred from homology"/>
<reference evidence="11" key="2">
    <citation type="submission" date="2020-10" db="UniProtKB">
        <authorList>
            <consortium name="WormBaseParasite"/>
        </authorList>
    </citation>
    <scope>IDENTIFICATION</scope>
</reference>
<protein>
    <recommendedName>
        <fullName evidence="3">legumain</fullName>
        <ecNumber evidence="3">3.4.22.34</ecNumber>
    </recommendedName>
</protein>
<evidence type="ECO:0000256" key="8">
    <source>
        <dbReference type="PIRSR" id="PIRSR019663-1"/>
    </source>
</evidence>
<organism evidence="10 11">
    <name type="scientific">Panagrellus redivivus</name>
    <name type="common">Microworm</name>
    <dbReference type="NCBI Taxonomy" id="6233"/>
    <lineage>
        <taxon>Eukaryota</taxon>
        <taxon>Metazoa</taxon>
        <taxon>Ecdysozoa</taxon>
        <taxon>Nematoda</taxon>
        <taxon>Chromadorea</taxon>
        <taxon>Rhabditida</taxon>
        <taxon>Tylenchina</taxon>
        <taxon>Panagrolaimomorpha</taxon>
        <taxon>Panagrolaimoidea</taxon>
        <taxon>Panagrolaimidae</taxon>
        <taxon>Panagrellus</taxon>
    </lineage>
</organism>
<name>A0A7E4UUI6_PANRE</name>
<evidence type="ECO:0000256" key="4">
    <source>
        <dbReference type="ARBA" id="ARBA00022670"/>
    </source>
</evidence>
<dbReference type="CDD" id="cd21115">
    <property type="entry name" value="legumain_C"/>
    <property type="match status" value="1"/>
</dbReference>
<keyword evidence="4" id="KW-0645">Protease</keyword>
<dbReference type="InterPro" id="IPR046427">
    <property type="entry name" value="Legumain_prodom_sf"/>
</dbReference>
<evidence type="ECO:0000313" key="11">
    <source>
        <dbReference type="WBParaSite" id="Pan_g13002.t1"/>
    </source>
</evidence>
<reference evidence="10" key="1">
    <citation type="journal article" date="2013" name="Genetics">
        <title>The draft genome and transcriptome of Panagrellus redivivus are shaped by the harsh demands of a free-living lifestyle.</title>
        <authorList>
            <person name="Srinivasan J."/>
            <person name="Dillman A.R."/>
            <person name="Macchietto M.G."/>
            <person name="Heikkinen L."/>
            <person name="Lakso M."/>
            <person name="Fracchia K.M."/>
            <person name="Antoshechkin I."/>
            <person name="Mortazavi A."/>
            <person name="Wong G."/>
            <person name="Sternberg P.W."/>
        </authorList>
    </citation>
    <scope>NUCLEOTIDE SEQUENCE [LARGE SCALE GENOMIC DNA]</scope>
    <source>
        <strain evidence="10">MT8872</strain>
    </source>
</reference>
<dbReference type="InterPro" id="IPR048501">
    <property type="entry name" value="Legum_prodom"/>
</dbReference>
<accession>A0A7E4UUI6</accession>
<dbReference type="Gene3D" id="3.40.50.1460">
    <property type="match status" value="1"/>
</dbReference>
<dbReference type="GO" id="GO:0005773">
    <property type="term" value="C:vacuole"/>
    <property type="evidence" value="ECO:0007669"/>
    <property type="project" value="GOC"/>
</dbReference>
<dbReference type="GO" id="GO:0006624">
    <property type="term" value="P:vacuolar protein processing"/>
    <property type="evidence" value="ECO:0007669"/>
    <property type="project" value="TreeGrafter"/>
</dbReference>
<evidence type="ECO:0000256" key="1">
    <source>
        <dbReference type="ARBA" id="ARBA00000810"/>
    </source>
</evidence>
<keyword evidence="10" id="KW-1185">Reference proteome</keyword>
<dbReference type="WBParaSite" id="Pan_g13002.t1">
    <property type="protein sequence ID" value="Pan_g13002.t1"/>
    <property type="gene ID" value="Pan_g13002"/>
</dbReference>